<evidence type="ECO:0000256" key="7">
    <source>
        <dbReference type="ARBA" id="ARBA00023175"/>
    </source>
</evidence>
<dbReference type="InterPro" id="IPR027417">
    <property type="entry name" value="P-loop_NTPase"/>
</dbReference>
<comment type="subcellular location">
    <subcellularLocation>
        <location evidence="1">Cytoplasm</location>
        <location evidence="1">Cytoskeleton</location>
    </subcellularLocation>
</comment>
<keyword evidence="7 9" id="KW-0505">Motor protein</keyword>
<sequence>MTDTSPRSENVKVVVRVRPLSESEKTAGYKTVVKVESVNNSIILRQQPNSGNSAGQSYSNVDRSFVFDSVFDQESSQMEVYNQAARPIVQNVLEGYNGTIFAYGQTGTGKTFTMEGNPQAPELRGIIPNSFAHIFGHIAKESERKKFLVRVSYLEIYNEEVRDLLSKNQSVHLEIKERPDVGVYVKDLSTYVVNNAEDMERIMTMGNKNRSVGATQMNIHSSRSHAIFTVAVECSEKAIDGNSTLHVGRLNLVDLAGSERQTKSGTSGLRLREASKINWSLSTLGNVISSLADGKASHVPYRNSKLTRLLQDSLGGNAKTLMCANIGPASFNFDETLNTLRYASRAKNIRNKARINEDPKDALLKQFQREIEELRRQLEEVGSASSDESGDENYELRKDKKRKPRTESERAAVKAKIDEERRLVMESSQLAEEERKQVAQTLAEQEKELQTAAEEEMRLRQKLASLESKVIVGGENLLDRVEQQASLLEEARKELEIRKAKEDLLRQQLQEKEAERIDMEERYSSLQEEVQGKTRKLRKVWTLLHSSKSEIEDMRQEHQTQMEQLLEGVRQLSKELKLSTLIVDQYIPAPYQQIIEQHVNWSEEYGEWQLRGVAYAGNNINQYNSPRRSARSTYRPELDLSYVYLSYDDVIGLSDPVRPKSAKMKSRSATSARLTSKGARAPSAQRTNFQTMDYFRGSLESYRTPAFKAWMKPSFNKPTNMPSVSNCVMLDYPFRIKKGIEQLPSTKFSQPPPFLVGGFVGSKICDKNGSVNYSDLLGQIFATVTSLTPNHTQRKPCGEGSLRRKPIPAPRSCPKVTSPIISEILAPSVVISSPSVTQQTVLPISPPIMPNHQENKQSPLRTASESSDTSWASISQEENRNVLISNPWLSNIVVCVSDSDDEDDSNSDWDAVEDFQSENGEVIDDFKWNGDSLSPISSPICQTPPVIAAALDDYDSDESDGVLICCGHGYIVDEEEEARERKLAEERIHDANRRWNQQMSAAVDQIDGIRKKTPLKKVHFPADHQLIRVRPMLTWTHAHRAARRGDWERFARDADRFRERIDSTAAILTPILDPLHRDRIRQRNLEYDIQSETI</sequence>
<keyword evidence="5 9" id="KW-0067">ATP-binding</keyword>
<keyword evidence="8" id="KW-0206">Cytoskeleton</keyword>
<evidence type="ECO:0000256" key="1">
    <source>
        <dbReference type="ARBA" id="ARBA00004245"/>
    </source>
</evidence>
<organism evidence="13 14">
    <name type="scientific">Daphnia magna</name>
    <dbReference type="NCBI Taxonomy" id="35525"/>
    <lineage>
        <taxon>Eukaryota</taxon>
        <taxon>Metazoa</taxon>
        <taxon>Ecdysozoa</taxon>
        <taxon>Arthropoda</taxon>
        <taxon>Crustacea</taxon>
        <taxon>Branchiopoda</taxon>
        <taxon>Diplostraca</taxon>
        <taxon>Cladocera</taxon>
        <taxon>Anomopoda</taxon>
        <taxon>Daphniidae</taxon>
        <taxon>Daphnia</taxon>
    </lineage>
</organism>
<dbReference type="EMBL" id="JAOYFB010000005">
    <property type="protein sequence ID" value="KAK4016732.1"/>
    <property type="molecule type" value="Genomic_DNA"/>
</dbReference>
<evidence type="ECO:0000313" key="13">
    <source>
        <dbReference type="EMBL" id="KAK4016732.1"/>
    </source>
</evidence>
<evidence type="ECO:0000256" key="4">
    <source>
        <dbReference type="ARBA" id="ARBA00022741"/>
    </source>
</evidence>
<evidence type="ECO:0000256" key="11">
    <source>
        <dbReference type="SAM" id="MobiDB-lite"/>
    </source>
</evidence>
<reference evidence="13 14" key="1">
    <citation type="journal article" date="2023" name="Nucleic Acids Res.">
        <title>The hologenome of Daphnia magna reveals possible DNA methylation and microbiome-mediated evolution of the host genome.</title>
        <authorList>
            <person name="Chaturvedi A."/>
            <person name="Li X."/>
            <person name="Dhandapani V."/>
            <person name="Marshall H."/>
            <person name="Kissane S."/>
            <person name="Cuenca-Cambronero M."/>
            <person name="Asole G."/>
            <person name="Calvet F."/>
            <person name="Ruiz-Romero M."/>
            <person name="Marangio P."/>
            <person name="Guigo R."/>
            <person name="Rago D."/>
            <person name="Mirbahai L."/>
            <person name="Eastwood N."/>
            <person name="Colbourne J.K."/>
            <person name="Zhou J."/>
            <person name="Mallon E."/>
            <person name="Orsini L."/>
        </authorList>
    </citation>
    <scope>NUCLEOTIDE SEQUENCE [LARGE SCALE GENOMIC DNA]</scope>
    <source>
        <strain evidence="13">LRV0_1</strain>
    </source>
</reference>
<dbReference type="InterPro" id="IPR036961">
    <property type="entry name" value="Kinesin_motor_dom_sf"/>
</dbReference>
<feature type="region of interest" description="Disordered" evidence="11">
    <location>
        <begin position="842"/>
        <end position="873"/>
    </location>
</feature>
<proteinExistence type="inferred from homology"/>
<evidence type="ECO:0000256" key="6">
    <source>
        <dbReference type="ARBA" id="ARBA00023054"/>
    </source>
</evidence>
<feature type="region of interest" description="Disordered" evidence="11">
    <location>
        <begin position="378"/>
        <end position="414"/>
    </location>
</feature>
<dbReference type="SMART" id="SM00129">
    <property type="entry name" value="KISc"/>
    <property type="match status" value="1"/>
</dbReference>
<accession>A0ABQ9ZUZ0</accession>
<keyword evidence="4 9" id="KW-0547">Nucleotide-binding</keyword>
<dbReference type="InterPro" id="IPR001752">
    <property type="entry name" value="Kinesin_motor_dom"/>
</dbReference>
<evidence type="ECO:0000256" key="5">
    <source>
        <dbReference type="ARBA" id="ARBA00022840"/>
    </source>
</evidence>
<keyword evidence="3" id="KW-0493">Microtubule</keyword>
<dbReference type="PANTHER" id="PTHR47969:SF21">
    <property type="entry name" value="KINESIN-LIKE PROTEIN"/>
    <property type="match status" value="1"/>
</dbReference>
<evidence type="ECO:0000259" key="12">
    <source>
        <dbReference type="PROSITE" id="PS50067"/>
    </source>
</evidence>
<evidence type="ECO:0000256" key="10">
    <source>
        <dbReference type="SAM" id="Coils"/>
    </source>
</evidence>
<feature type="compositionally biased region" description="Polar residues" evidence="11">
    <location>
        <begin position="856"/>
        <end position="873"/>
    </location>
</feature>
<feature type="binding site" evidence="9">
    <location>
        <begin position="104"/>
        <end position="111"/>
    </location>
    <ligand>
        <name>ATP</name>
        <dbReference type="ChEBI" id="CHEBI:30616"/>
    </ligand>
</feature>
<dbReference type="Gene3D" id="3.40.850.10">
    <property type="entry name" value="Kinesin motor domain"/>
    <property type="match status" value="1"/>
</dbReference>
<name>A0ABQ9ZUZ0_9CRUS</name>
<evidence type="ECO:0000313" key="14">
    <source>
        <dbReference type="Proteomes" id="UP001234178"/>
    </source>
</evidence>
<dbReference type="PROSITE" id="PS50067">
    <property type="entry name" value="KINESIN_MOTOR_2"/>
    <property type="match status" value="1"/>
</dbReference>
<gene>
    <name evidence="13" type="ORF">OUZ56_031696</name>
</gene>
<keyword evidence="6 10" id="KW-0175">Coiled coil</keyword>
<dbReference type="InterPro" id="IPR019821">
    <property type="entry name" value="Kinesin_motor_CS"/>
</dbReference>
<comment type="similarity">
    <text evidence="9">Belongs to the TRAFAC class myosin-kinesin ATPase superfamily. Kinesin family.</text>
</comment>
<dbReference type="InterPro" id="IPR027640">
    <property type="entry name" value="Kinesin-like_fam"/>
</dbReference>
<dbReference type="PROSITE" id="PS00411">
    <property type="entry name" value="KINESIN_MOTOR_1"/>
    <property type="match status" value="1"/>
</dbReference>
<feature type="region of interest" description="Disordered" evidence="11">
    <location>
        <begin position="789"/>
        <end position="813"/>
    </location>
</feature>
<dbReference type="Proteomes" id="UP001234178">
    <property type="component" value="Unassembled WGS sequence"/>
</dbReference>
<protein>
    <recommendedName>
        <fullName evidence="12">Kinesin motor domain-containing protein</fullName>
    </recommendedName>
</protein>
<dbReference type="PANTHER" id="PTHR47969">
    <property type="entry name" value="CHROMOSOME-ASSOCIATED KINESIN KIF4A-RELATED"/>
    <property type="match status" value="1"/>
</dbReference>
<dbReference type="SUPFAM" id="SSF52540">
    <property type="entry name" value="P-loop containing nucleoside triphosphate hydrolases"/>
    <property type="match status" value="1"/>
</dbReference>
<dbReference type="PRINTS" id="PR00380">
    <property type="entry name" value="KINESINHEAVY"/>
</dbReference>
<keyword evidence="14" id="KW-1185">Reference proteome</keyword>
<feature type="region of interest" description="Disordered" evidence="11">
    <location>
        <begin position="658"/>
        <end position="682"/>
    </location>
</feature>
<evidence type="ECO:0000256" key="9">
    <source>
        <dbReference type="PROSITE-ProRule" id="PRU00283"/>
    </source>
</evidence>
<feature type="domain" description="Kinesin motor" evidence="12">
    <location>
        <begin position="10"/>
        <end position="349"/>
    </location>
</feature>
<keyword evidence="2" id="KW-0963">Cytoplasm</keyword>
<comment type="caution">
    <text evidence="13">The sequence shown here is derived from an EMBL/GenBank/DDBJ whole genome shotgun (WGS) entry which is preliminary data.</text>
</comment>
<evidence type="ECO:0000256" key="8">
    <source>
        <dbReference type="ARBA" id="ARBA00023212"/>
    </source>
</evidence>
<dbReference type="Pfam" id="PF00225">
    <property type="entry name" value="Kinesin"/>
    <property type="match status" value="1"/>
</dbReference>
<evidence type="ECO:0000256" key="2">
    <source>
        <dbReference type="ARBA" id="ARBA00022490"/>
    </source>
</evidence>
<evidence type="ECO:0000256" key="3">
    <source>
        <dbReference type="ARBA" id="ARBA00022701"/>
    </source>
</evidence>
<feature type="coiled-coil region" evidence="10">
    <location>
        <begin position="428"/>
        <end position="575"/>
    </location>
</feature>
<feature type="compositionally biased region" description="Basic and acidic residues" evidence="11">
    <location>
        <begin position="405"/>
        <end position="414"/>
    </location>
</feature>